<evidence type="ECO:0000313" key="2">
    <source>
        <dbReference type="Proteomes" id="UP000775213"/>
    </source>
</evidence>
<gene>
    <name evidence="1" type="ORF">IEQ34_019325</name>
</gene>
<name>A0AAV7G6L0_DENCH</name>
<dbReference type="AlphaFoldDB" id="A0AAV7G6L0"/>
<reference evidence="1 2" key="1">
    <citation type="journal article" date="2021" name="Hortic Res">
        <title>Chromosome-scale assembly of the Dendrobium chrysotoxum genome enhances the understanding of orchid evolution.</title>
        <authorList>
            <person name="Zhang Y."/>
            <person name="Zhang G.Q."/>
            <person name="Zhang D."/>
            <person name="Liu X.D."/>
            <person name="Xu X.Y."/>
            <person name="Sun W.H."/>
            <person name="Yu X."/>
            <person name="Zhu X."/>
            <person name="Wang Z.W."/>
            <person name="Zhao X."/>
            <person name="Zhong W.Y."/>
            <person name="Chen H."/>
            <person name="Yin W.L."/>
            <person name="Huang T."/>
            <person name="Niu S.C."/>
            <person name="Liu Z.J."/>
        </authorList>
    </citation>
    <scope>NUCLEOTIDE SEQUENCE [LARGE SCALE GENOMIC DNA]</scope>
    <source>
        <strain evidence="1">Lindl</strain>
    </source>
</reference>
<dbReference type="Proteomes" id="UP000775213">
    <property type="component" value="Unassembled WGS sequence"/>
</dbReference>
<comment type="caution">
    <text evidence="1">The sequence shown here is derived from an EMBL/GenBank/DDBJ whole genome shotgun (WGS) entry which is preliminary data.</text>
</comment>
<proteinExistence type="predicted"/>
<accession>A0AAV7G6L0</accession>
<organism evidence="1 2">
    <name type="scientific">Dendrobium chrysotoxum</name>
    <name type="common">Orchid</name>
    <dbReference type="NCBI Taxonomy" id="161865"/>
    <lineage>
        <taxon>Eukaryota</taxon>
        <taxon>Viridiplantae</taxon>
        <taxon>Streptophyta</taxon>
        <taxon>Embryophyta</taxon>
        <taxon>Tracheophyta</taxon>
        <taxon>Spermatophyta</taxon>
        <taxon>Magnoliopsida</taxon>
        <taxon>Liliopsida</taxon>
        <taxon>Asparagales</taxon>
        <taxon>Orchidaceae</taxon>
        <taxon>Epidendroideae</taxon>
        <taxon>Malaxideae</taxon>
        <taxon>Dendrobiinae</taxon>
        <taxon>Dendrobium</taxon>
    </lineage>
</organism>
<keyword evidence="2" id="KW-1185">Reference proteome</keyword>
<protein>
    <submittedName>
        <fullName evidence="1">Uncharacterized protein</fullName>
    </submittedName>
</protein>
<sequence length="107" mass="11237">MSDVALRPDAVVPSGIEARYRVDEVIDLAFDVDKTVTVSIGLMYPTVTTPSAEANTDATDGMAELISADAAVAVNIEASNPLTEFLDRHIAGQGSGGRCTSCGDRHR</sequence>
<evidence type="ECO:0000313" key="1">
    <source>
        <dbReference type="EMBL" id="KAH0452026.1"/>
    </source>
</evidence>
<dbReference type="EMBL" id="JAGFBR010000017">
    <property type="protein sequence ID" value="KAH0452026.1"/>
    <property type="molecule type" value="Genomic_DNA"/>
</dbReference>